<dbReference type="AlphaFoldDB" id="A0A812KKH7"/>
<feature type="signal peptide" evidence="2">
    <location>
        <begin position="1"/>
        <end position="35"/>
    </location>
</feature>
<dbReference type="Proteomes" id="UP000649617">
    <property type="component" value="Unassembled WGS sequence"/>
</dbReference>
<feature type="chain" id="PRO_5032355601" description="Secreted protein" evidence="2">
    <location>
        <begin position="36"/>
        <end position="173"/>
    </location>
</feature>
<comment type="caution">
    <text evidence="3">The sequence shown here is derived from an EMBL/GenBank/DDBJ whole genome shotgun (WGS) entry which is preliminary data.</text>
</comment>
<evidence type="ECO:0000313" key="3">
    <source>
        <dbReference type="EMBL" id="CAE7231258.1"/>
    </source>
</evidence>
<dbReference type="OrthoDB" id="417332at2759"/>
<evidence type="ECO:0000256" key="1">
    <source>
        <dbReference type="SAM" id="MobiDB-lite"/>
    </source>
</evidence>
<organism evidence="3 4">
    <name type="scientific">Symbiodinium pilosum</name>
    <name type="common">Dinoflagellate</name>
    <dbReference type="NCBI Taxonomy" id="2952"/>
    <lineage>
        <taxon>Eukaryota</taxon>
        <taxon>Sar</taxon>
        <taxon>Alveolata</taxon>
        <taxon>Dinophyceae</taxon>
        <taxon>Suessiales</taxon>
        <taxon>Symbiodiniaceae</taxon>
        <taxon>Symbiodinium</taxon>
    </lineage>
</organism>
<keyword evidence="4" id="KW-1185">Reference proteome</keyword>
<keyword evidence="2" id="KW-0732">Signal</keyword>
<protein>
    <recommendedName>
        <fullName evidence="5">Secreted protein</fullName>
    </recommendedName>
</protein>
<feature type="region of interest" description="Disordered" evidence="1">
    <location>
        <begin position="90"/>
        <end position="123"/>
    </location>
</feature>
<accession>A0A812KKH7</accession>
<gene>
    <name evidence="3" type="ORF">SPIL2461_LOCUS3533</name>
</gene>
<evidence type="ECO:0000313" key="4">
    <source>
        <dbReference type="Proteomes" id="UP000649617"/>
    </source>
</evidence>
<dbReference type="EMBL" id="CAJNIZ010004305">
    <property type="protein sequence ID" value="CAE7231258.1"/>
    <property type="molecule type" value="Genomic_DNA"/>
</dbReference>
<evidence type="ECO:0000256" key="2">
    <source>
        <dbReference type="SAM" id="SignalP"/>
    </source>
</evidence>
<sequence length="173" mass="18688">TPSRFLPCSFRPLRSAMAMPLRTLLCSAVLAFAVAEDTVQAPATQPEELPQTFWDSFVYCKCGLSCAERDGSIGKACGCQMCVESNATSLRGSQGSSATAEVKGTAKPVEAPKPEQVEQAESGKPVAMEKTLGYGWNLPSTSPVSCPCGKRCAKGRILGLWNYWCFRYECRPC</sequence>
<proteinExistence type="predicted"/>
<reference evidence="3" key="1">
    <citation type="submission" date="2021-02" db="EMBL/GenBank/DDBJ databases">
        <authorList>
            <person name="Dougan E. K."/>
            <person name="Rhodes N."/>
            <person name="Thang M."/>
            <person name="Chan C."/>
        </authorList>
    </citation>
    <scope>NUCLEOTIDE SEQUENCE</scope>
</reference>
<feature type="compositionally biased region" description="Polar residues" evidence="1">
    <location>
        <begin position="90"/>
        <end position="99"/>
    </location>
</feature>
<feature type="non-terminal residue" evidence="3">
    <location>
        <position position="1"/>
    </location>
</feature>
<evidence type="ECO:0008006" key="5">
    <source>
        <dbReference type="Google" id="ProtNLM"/>
    </source>
</evidence>
<name>A0A812KKH7_SYMPI</name>